<dbReference type="KEGG" id="ned:HUN01_33395"/>
<proteinExistence type="predicted"/>
<dbReference type="EMBL" id="CP054698">
    <property type="protein sequence ID" value="QMS92245.1"/>
    <property type="molecule type" value="Genomic_DNA"/>
</dbReference>
<dbReference type="RefSeq" id="WP_181929751.1">
    <property type="nucleotide sequence ID" value="NZ_CP054698.1"/>
</dbReference>
<organism evidence="1 2">
    <name type="scientific">Nostoc edaphicum CCNP1411</name>
    <dbReference type="NCBI Taxonomy" id="1472755"/>
    <lineage>
        <taxon>Bacteria</taxon>
        <taxon>Bacillati</taxon>
        <taxon>Cyanobacteriota</taxon>
        <taxon>Cyanophyceae</taxon>
        <taxon>Nostocales</taxon>
        <taxon>Nostocaceae</taxon>
        <taxon>Nostoc</taxon>
    </lineage>
</organism>
<accession>A0A7D7QRV2</accession>
<evidence type="ECO:0000313" key="2">
    <source>
        <dbReference type="Proteomes" id="UP000514713"/>
    </source>
</evidence>
<keyword evidence="2" id="KW-1185">Reference proteome</keyword>
<name>A0A7D7QRV2_9NOSO</name>
<dbReference type="AlphaFoldDB" id="A0A7D7QRV2"/>
<gene>
    <name evidence="1" type="ORF">HUN01_33395</name>
</gene>
<evidence type="ECO:0000313" key="1">
    <source>
        <dbReference type="EMBL" id="QMS92245.1"/>
    </source>
</evidence>
<reference evidence="2" key="1">
    <citation type="submission" date="2020-06" db="EMBL/GenBank/DDBJ databases">
        <title>Nostoc edaphicum CCNP1411 genome.</title>
        <authorList>
            <person name="Fidor A."/>
            <person name="Grabski M."/>
            <person name="Gawor J."/>
            <person name="Gromadka R."/>
            <person name="Wegrzyn G."/>
            <person name="Mazur-Marzec H."/>
        </authorList>
    </citation>
    <scope>NUCLEOTIDE SEQUENCE [LARGE SCALE GENOMIC DNA]</scope>
    <source>
        <strain evidence="2">CCNP1411</strain>
    </source>
</reference>
<sequence length="46" mass="5207">MKIEQTNLIQGFPSLLLYKTCDLHRNNNGVKESRYKNRATAIAAAN</sequence>
<dbReference type="Proteomes" id="UP000514713">
    <property type="component" value="Chromosome"/>
</dbReference>
<protein>
    <submittedName>
        <fullName evidence="1">Uncharacterized protein</fullName>
    </submittedName>
</protein>